<dbReference type="EMBL" id="SIDB01000009">
    <property type="protein sequence ID" value="KAI3428618.1"/>
    <property type="molecule type" value="Genomic_DNA"/>
</dbReference>
<feature type="region of interest" description="Disordered" evidence="1">
    <location>
        <begin position="56"/>
        <end position="93"/>
    </location>
</feature>
<dbReference type="Proteomes" id="UP001055712">
    <property type="component" value="Unassembled WGS sequence"/>
</dbReference>
<reference evidence="2" key="1">
    <citation type="journal article" date="2019" name="Plant J.">
        <title>Chlorella vulgaris genome assembly and annotation reveals the molecular basis for metabolic acclimation to high light conditions.</title>
        <authorList>
            <person name="Cecchin M."/>
            <person name="Marcolungo L."/>
            <person name="Rossato M."/>
            <person name="Girolomoni L."/>
            <person name="Cosentino E."/>
            <person name="Cuine S."/>
            <person name="Li-Beisson Y."/>
            <person name="Delledonne M."/>
            <person name="Ballottari M."/>
        </authorList>
    </citation>
    <scope>NUCLEOTIDE SEQUENCE</scope>
    <source>
        <strain evidence="2">211/11P</strain>
    </source>
</reference>
<evidence type="ECO:0000313" key="3">
    <source>
        <dbReference type="Proteomes" id="UP001055712"/>
    </source>
</evidence>
<accession>A0A9D4TL92</accession>
<proteinExistence type="predicted"/>
<reference evidence="2" key="2">
    <citation type="submission" date="2020-11" db="EMBL/GenBank/DDBJ databases">
        <authorList>
            <person name="Cecchin M."/>
            <person name="Marcolungo L."/>
            <person name="Rossato M."/>
            <person name="Girolomoni L."/>
            <person name="Cosentino E."/>
            <person name="Cuine S."/>
            <person name="Li-Beisson Y."/>
            <person name="Delledonne M."/>
            <person name="Ballottari M."/>
        </authorList>
    </citation>
    <scope>NUCLEOTIDE SEQUENCE</scope>
    <source>
        <strain evidence="2">211/11P</strain>
        <tissue evidence="2">Whole cell</tissue>
    </source>
</reference>
<sequence length="154" mass="15177">MLRAPEQALGAAGVGAAGVGAAGHTQVGAAPAAQQAAKPHAPAAVAVFQGAAAQQQALPPAVGRGQQLPTSVRPDTRAAQQAASQHPHAAAWNWQRQQLAGAMTAQLGAAALLPKHAAAAPAQCDEAFEAAQMVRAAACPARQVGAGTARQPAD</sequence>
<comment type="caution">
    <text evidence="2">The sequence shown here is derived from an EMBL/GenBank/DDBJ whole genome shotgun (WGS) entry which is preliminary data.</text>
</comment>
<feature type="compositionally biased region" description="Low complexity" evidence="1">
    <location>
        <begin position="78"/>
        <end position="93"/>
    </location>
</feature>
<gene>
    <name evidence="2" type="ORF">D9Q98_007441</name>
</gene>
<organism evidence="2 3">
    <name type="scientific">Chlorella vulgaris</name>
    <name type="common">Green alga</name>
    <dbReference type="NCBI Taxonomy" id="3077"/>
    <lineage>
        <taxon>Eukaryota</taxon>
        <taxon>Viridiplantae</taxon>
        <taxon>Chlorophyta</taxon>
        <taxon>core chlorophytes</taxon>
        <taxon>Trebouxiophyceae</taxon>
        <taxon>Chlorellales</taxon>
        <taxon>Chlorellaceae</taxon>
        <taxon>Chlorella clade</taxon>
        <taxon>Chlorella</taxon>
    </lineage>
</organism>
<evidence type="ECO:0000256" key="1">
    <source>
        <dbReference type="SAM" id="MobiDB-lite"/>
    </source>
</evidence>
<protein>
    <submittedName>
        <fullName evidence="2">Uncharacterized protein</fullName>
    </submittedName>
</protein>
<evidence type="ECO:0000313" key="2">
    <source>
        <dbReference type="EMBL" id="KAI3428618.1"/>
    </source>
</evidence>
<dbReference type="AlphaFoldDB" id="A0A9D4TL92"/>
<keyword evidence="3" id="KW-1185">Reference proteome</keyword>
<name>A0A9D4TL92_CHLVU</name>